<keyword evidence="1" id="KW-0812">Transmembrane</keyword>
<evidence type="ECO:0000256" key="1">
    <source>
        <dbReference type="SAM" id="Phobius"/>
    </source>
</evidence>
<reference evidence="2" key="1">
    <citation type="submission" date="2023-03" db="EMBL/GenBank/DDBJ databases">
        <title>Actinorhabdospora filicis NBRC 111898.</title>
        <authorList>
            <person name="Ichikawa N."/>
            <person name="Sato H."/>
            <person name="Tonouchi N."/>
        </authorList>
    </citation>
    <scope>NUCLEOTIDE SEQUENCE</scope>
    <source>
        <strain evidence="2">NBRC 111898</strain>
    </source>
</reference>
<keyword evidence="1" id="KW-0472">Membrane</keyword>
<feature type="transmembrane region" description="Helical" evidence="1">
    <location>
        <begin position="119"/>
        <end position="141"/>
    </location>
</feature>
<organism evidence="2 3">
    <name type="scientific">Actinorhabdospora filicis</name>
    <dbReference type="NCBI Taxonomy" id="1785913"/>
    <lineage>
        <taxon>Bacteria</taxon>
        <taxon>Bacillati</taxon>
        <taxon>Actinomycetota</taxon>
        <taxon>Actinomycetes</taxon>
        <taxon>Micromonosporales</taxon>
        <taxon>Micromonosporaceae</taxon>
        <taxon>Actinorhabdospora</taxon>
    </lineage>
</organism>
<feature type="transmembrane region" description="Helical" evidence="1">
    <location>
        <begin position="191"/>
        <end position="211"/>
    </location>
</feature>
<dbReference type="AlphaFoldDB" id="A0A9W6SKS8"/>
<dbReference type="Proteomes" id="UP001165079">
    <property type="component" value="Unassembled WGS sequence"/>
</dbReference>
<keyword evidence="1" id="KW-1133">Transmembrane helix</keyword>
<protein>
    <submittedName>
        <fullName evidence="2">Uncharacterized protein</fullName>
    </submittedName>
</protein>
<name>A0A9W6SKS8_9ACTN</name>
<proteinExistence type="predicted"/>
<comment type="caution">
    <text evidence="2">The sequence shown here is derived from an EMBL/GenBank/DDBJ whole genome shotgun (WGS) entry which is preliminary data.</text>
</comment>
<accession>A0A9W6SKS8</accession>
<dbReference type="EMBL" id="BSTX01000001">
    <property type="protein sequence ID" value="GLZ77730.1"/>
    <property type="molecule type" value="Genomic_DNA"/>
</dbReference>
<keyword evidence="3" id="KW-1185">Reference proteome</keyword>
<evidence type="ECO:0000313" key="3">
    <source>
        <dbReference type="Proteomes" id="UP001165079"/>
    </source>
</evidence>
<gene>
    <name evidence="2" type="ORF">Afil01_25370</name>
</gene>
<dbReference type="RefSeq" id="WP_285662819.1">
    <property type="nucleotide sequence ID" value="NZ_BSTX01000001.1"/>
</dbReference>
<feature type="transmembrane region" description="Helical" evidence="1">
    <location>
        <begin position="153"/>
        <end position="170"/>
    </location>
</feature>
<sequence>MSYDDYLRAAAELSSLHAGDVSSAAQRDTWVTGQRAELDELGARLARQRTSLENVATLTKLPVTFPAVPVQHLSGTDVASAMTAARTDASAADDLVTETDYLAHRAPLLPRWRTDERNALVYLAYAALALLLQIGVLVNAASNEDTLSGRGWVAFWAIVLPLLAFGAGWLTIGVACRPRLGEEKLVRNPRLGLIVCLSTWLVVCSIGGQVLF</sequence>
<evidence type="ECO:0000313" key="2">
    <source>
        <dbReference type="EMBL" id="GLZ77730.1"/>
    </source>
</evidence>